<gene>
    <name evidence="3" type="primary">Aste57867_261</name>
    <name evidence="2" type="ORF">As57867_000261</name>
    <name evidence="3" type="ORF">ASTE57867_261</name>
</gene>
<proteinExistence type="predicted"/>
<reference evidence="3 4" key="1">
    <citation type="submission" date="2019-03" db="EMBL/GenBank/DDBJ databases">
        <authorList>
            <person name="Gaulin E."/>
            <person name="Dumas B."/>
        </authorList>
    </citation>
    <scope>NUCLEOTIDE SEQUENCE [LARGE SCALE GENOMIC DNA]</scope>
    <source>
        <strain evidence="3">CBS 568.67</strain>
    </source>
</reference>
<organism evidence="3 4">
    <name type="scientific">Aphanomyces stellatus</name>
    <dbReference type="NCBI Taxonomy" id="120398"/>
    <lineage>
        <taxon>Eukaryota</taxon>
        <taxon>Sar</taxon>
        <taxon>Stramenopiles</taxon>
        <taxon>Oomycota</taxon>
        <taxon>Saprolegniomycetes</taxon>
        <taxon>Saprolegniales</taxon>
        <taxon>Verrucalvaceae</taxon>
        <taxon>Aphanomyces</taxon>
    </lineage>
</organism>
<feature type="region of interest" description="Disordered" evidence="1">
    <location>
        <begin position="1"/>
        <end position="98"/>
    </location>
</feature>
<name>A0A485K254_9STRA</name>
<keyword evidence="4" id="KW-1185">Reference proteome</keyword>
<feature type="compositionally biased region" description="Polar residues" evidence="1">
    <location>
        <begin position="45"/>
        <end position="54"/>
    </location>
</feature>
<evidence type="ECO:0000313" key="2">
    <source>
        <dbReference type="EMBL" id="KAF0720542.1"/>
    </source>
</evidence>
<evidence type="ECO:0000256" key="1">
    <source>
        <dbReference type="SAM" id="MobiDB-lite"/>
    </source>
</evidence>
<dbReference type="Proteomes" id="UP000332933">
    <property type="component" value="Unassembled WGS sequence"/>
</dbReference>
<evidence type="ECO:0000313" key="3">
    <source>
        <dbReference type="EMBL" id="VFT77487.1"/>
    </source>
</evidence>
<evidence type="ECO:0000313" key="4">
    <source>
        <dbReference type="Proteomes" id="UP000332933"/>
    </source>
</evidence>
<protein>
    <submittedName>
        <fullName evidence="3">Aste57867_261 protein</fullName>
    </submittedName>
</protein>
<feature type="region of interest" description="Disordered" evidence="1">
    <location>
        <begin position="226"/>
        <end position="246"/>
    </location>
</feature>
<dbReference type="OrthoDB" id="66893at2759"/>
<reference evidence="2" key="2">
    <citation type="submission" date="2019-06" db="EMBL/GenBank/DDBJ databases">
        <title>Genomics analysis of Aphanomyces spp. identifies a new class of oomycete effector associated with host adaptation.</title>
        <authorList>
            <person name="Gaulin E."/>
        </authorList>
    </citation>
    <scope>NUCLEOTIDE SEQUENCE</scope>
    <source>
        <strain evidence="2">CBS 578.67</strain>
    </source>
</reference>
<dbReference type="EMBL" id="VJMH01000010">
    <property type="protein sequence ID" value="KAF0720542.1"/>
    <property type="molecule type" value="Genomic_DNA"/>
</dbReference>
<dbReference type="AlphaFoldDB" id="A0A485K254"/>
<accession>A0A485K254</accession>
<dbReference type="EMBL" id="CAADRA010000010">
    <property type="protein sequence ID" value="VFT77487.1"/>
    <property type="molecule type" value="Genomic_DNA"/>
</dbReference>
<sequence>MNANGALHDAIGGAMYPPPPMTNYVPPTHHSEHMHQNHVPPTVTSPPQAHSPTDASGGAMYPPPPMTNYVPPTHHSEHMHQNHAPPTVPSPPQAHLPVVSNAPLATEDEYFKVAESFGLMKQLGSEMRASQTAFPTDIDLSERMHAFSTAVGFHLKSGTTGGTTRVYNCKSGPNCPFLITTNISKSTGIARISRRLYCFRHNHALESTSPSFTWRVVDAAARDAPTLASTHGKRPHPSSSRDLHPAAAVAVDPEDTTTTTMVEPAPPQVCTEAEYFAVARALGICKRAGPSSVRPTSKVFASKDDLLDRIIFLAVKTGFQIKHRDGTFQYMCKSVADCPFTLSINVRPSGTAKLSEKICYFAHSHPLGVLGLPAEGKNTTLNSSVIAYSIAASGMDWPKATHHDFRHHCIATFGVPIGPTRSTTVRRELERLDLQPHVDKYKMMDATMRAALDRVRAHATANPRPAEGEDVHVMRREMQHRWEMDRRRIVLDEQRHARAEEDARVQHRVLVAKLHQAEVQFKVAQAKAKQELLAAGLSAADADAALAP</sequence>